<evidence type="ECO:0000313" key="3">
    <source>
        <dbReference type="Proteomes" id="UP000245720"/>
    </source>
</evidence>
<accession>A0A315XWD4</accession>
<evidence type="ECO:0000256" key="1">
    <source>
        <dbReference type="SAM" id="Phobius"/>
    </source>
</evidence>
<dbReference type="Proteomes" id="UP000245720">
    <property type="component" value="Unassembled WGS sequence"/>
</dbReference>
<keyword evidence="1" id="KW-1133">Transmembrane helix</keyword>
<dbReference type="InterPro" id="IPR010690">
    <property type="entry name" value="YqfD"/>
</dbReference>
<keyword evidence="1" id="KW-0812">Transmembrane</keyword>
<proteinExistence type="predicted"/>
<name>A0A315XWD4_RUMFL</name>
<dbReference type="Pfam" id="PF06898">
    <property type="entry name" value="YqfD"/>
    <property type="match status" value="1"/>
</dbReference>
<comment type="caution">
    <text evidence="2">The sequence shown here is derived from an EMBL/GenBank/DDBJ whole genome shotgun (WGS) entry which is preliminary data.</text>
</comment>
<organism evidence="2 3">
    <name type="scientific">Ruminococcus flavefaciens</name>
    <dbReference type="NCBI Taxonomy" id="1265"/>
    <lineage>
        <taxon>Bacteria</taxon>
        <taxon>Bacillati</taxon>
        <taxon>Bacillota</taxon>
        <taxon>Clostridia</taxon>
        <taxon>Eubacteriales</taxon>
        <taxon>Oscillospiraceae</taxon>
        <taxon>Ruminococcus</taxon>
    </lineage>
</organism>
<gene>
    <name evidence="2" type="ORF">IE37_02458</name>
</gene>
<sequence>MKRRLKINVKGKKLYKFINVLHDSGVSCRQQYCKGDIFRGDILHRDLKTVSALAEECGVELKATEYESLGAKFFLYRKRLGLLLGAAAAAAAVLWSSQTIAVIDIQGNSAVSDEVILSALDELDVREGAFLPLTDLRSCEKKLPFLVEDIAWAGIRRSGNRIEIQIREAEPKPPMLRTRIPANIFACRDAEITEVCVRSGQLLHIVGDYVPKGTMLVSAVREFDNGCLSVYHAMGEIRGKYSEAVRFSGAFRTEELSPTGNVSKERYLKLFGLKIPLFFGKTDYKVSTSEVTKKPLMLFGRELPVGTELRTVTETAPTLREYNEEELRGKLMERVYLYEKNFLSGDTKILSRDIKSSRNSDTLTLEVTYELEGVISEERDVYIK</sequence>
<dbReference type="RefSeq" id="WP_109727193.1">
    <property type="nucleotide sequence ID" value="NZ_QGDI01000010.1"/>
</dbReference>
<reference evidence="2 3" key="1">
    <citation type="submission" date="2018-05" db="EMBL/GenBank/DDBJ databases">
        <title>The Hungate 1000. A catalogue of reference genomes from the rumen microbiome.</title>
        <authorList>
            <person name="Kelly W."/>
        </authorList>
    </citation>
    <scope>NUCLEOTIDE SEQUENCE [LARGE SCALE GENOMIC DNA]</scope>
    <source>
        <strain evidence="2 3">SAb67</strain>
    </source>
</reference>
<evidence type="ECO:0000313" key="2">
    <source>
        <dbReference type="EMBL" id="PWJ11235.1"/>
    </source>
</evidence>
<protein>
    <recommendedName>
        <fullName evidence="4">Stage IV sporulation protein</fullName>
    </recommendedName>
</protein>
<feature type="transmembrane region" description="Helical" evidence="1">
    <location>
        <begin position="80"/>
        <end position="97"/>
    </location>
</feature>
<evidence type="ECO:0008006" key="4">
    <source>
        <dbReference type="Google" id="ProtNLM"/>
    </source>
</evidence>
<keyword evidence="1" id="KW-0472">Membrane</keyword>
<dbReference type="AlphaFoldDB" id="A0A315XWD4"/>
<dbReference type="EMBL" id="QGDI01000010">
    <property type="protein sequence ID" value="PWJ11235.1"/>
    <property type="molecule type" value="Genomic_DNA"/>
</dbReference>